<proteinExistence type="predicted"/>
<keyword evidence="2" id="KW-1185">Reference proteome</keyword>
<reference evidence="3" key="1">
    <citation type="submission" date="2025-08" db="UniProtKB">
        <authorList>
            <consortium name="RefSeq"/>
        </authorList>
    </citation>
    <scope>IDENTIFICATION</scope>
</reference>
<sequence>MQRTVEVLLVAAAVCVLTYPSYGVAGEIKESAPIEYIPMIDPVDTCLFKCESCYKGYGMLRCANECIETKGNISKKWRMRCGLFDDANLDILSLFNTIKRRK</sequence>
<feature type="chain" id="PRO_5047517889" evidence="1">
    <location>
        <begin position="26"/>
        <end position="102"/>
    </location>
</feature>
<feature type="signal peptide" evidence="1">
    <location>
        <begin position="1"/>
        <end position="25"/>
    </location>
</feature>
<name>A0ABM1E1V6_PRICU</name>
<evidence type="ECO:0000313" key="3">
    <source>
        <dbReference type="RefSeq" id="XP_014666177.1"/>
    </source>
</evidence>
<protein>
    <submittedName>
        <fullName evidence="3">Uncharacterized protein LOC106808117</fullName>
    </submittedName>
</protein>
<evidence type="ECO:0000256" key="1">
    <source>
        <dbReference type="SAM" id="SignalP"/>
    </source>
</evidence>
<dbReference type="Proteomes" id="UP000695022">
    <property type="component" value="Unplaced"/>
</dbReference>
<dbReference type="RefSeq" id="XP_014666177.1">
    <property type="nucleotide sequence ID" value="XM_014810691.1"/>
</dbReference>
<evidence type="ECO:0000313" key="2">
    <source>
        <dbReference type="Proteomes" id="UP000695022"/>
    </source>
</evidence>
<keyword evidence="1" id="KW-0732">Signal</keyword>
<organism evidence="2 3">
    <name type="scientific">Priapulus caudatus</name>
    <name type="common">Priapulid worm</name>
    <dbReference type="NCBI Taxonomy" id="37621"/>
    <lineage>
        <taxon>Eukaryota</taxon>
        <taxon>Metazoa</taxon>
        <taxon>Ecdysozoa</taxon>
        <taxon>Scalidophora</taxon>
        <taxon>Priapulida</taxon>
        <taxon>Priapulimorpha</taxon>
        <taxon>Priapulimorphida</taxon>
        <taxon>Priapulidae</taxon>
        <taxon>Priapulus</taxon>
    </lineage>
</organism>
<gene>
    <name evidence="3" type="primary">LOC106808117</name>
</gene>
<accession>A0ABM1E1V6</accession>
<dbReference type="GeneID" id="106808117"/>